<name>A0A1I1K678_9ACTN</name>
<dbReference type="RefSeq" id="WP_093838388.1">
    <property type="nucleotide sequence ID" value="NZ_FOLM01000004.1"/>
</dbReference>
<accession>A0A1I1K678</accession>
<dbReference type="AlphaFoldDB" id="A0A1I1K678"/>
<organism evidence="1 2">
    <name type="scientific">Streptomyces aidingensis</name>
    <dbReference type="NCBI Taxonomy" id="910347"/>
    <lineage>
        <taxon>Bacteria</taxon>
        <taxon>Bacillati</taxon>
        <taxon>Actinomycetota</taxon>
        <taxon>Actinomycetes</taxon>
        <taxon>Kitasatosporales</taxon>
        <taxon>Streptomycetaceae</taxon>
        <taxon>Streptomyces</taxon>
    </lineage>
</organism>
<dbReference type="STRING" id="910347.SAMN05421773_104103"/>
<dbReference type="OrthoDB" id="5418945at2"/>
<evidence type="ECO:0000313" key="2">
    <source>
        <dbReference type="Proteomes" id="UP000199207"/>
    </source>
</evidence>
<sequence length="365" mass="38788">MKRILSIVLAVLLLGGVTAVLLREAGADDDDGTATTTVYGMVGSEKSEFFADPEVIRELAGHGLTVRIDPVGSWAMEEAGLDGYDFAFPSSQGPADVLRERLGDTELPARPFYSPLVVMARASAAEVLAAGGIAELDGEHRGLLRMAPYLTAVEEGRTWQDLTGAEAHTELSGALYISSTDPLTSNSGAEYLAAASYVADGDRVADGAEAIERTAPLLRRLIQVQGAQRSSSDAPYRDFLSGIGNSLVLVYESQVAHLLLSGRQPPEDLVVLYPDTTVFSDHTVVPFTEAGKELGELLTNDPELRELAVRHGFRPQGSTAEFAAAVAGHTGYLNHDLTGVRQAPSPTSPVLRAMAERAREQEAGS</sequence>
<proteinExistence type="predicted"/>
<protein>
    <submittedName>
        <fullName evidence="1">Extracellular solute-binding protein</fullName>
    </submittedName>
</protein>
<evidence type="ECO:0000313" key="1">
    <source>
        <dbReference type="EMBL" id="SFC56354.1"/>
    </source>
</evidence>
<dbReference type="Proteomes" id="UP000199207">
    <property type="component" value="Unassembled WGS sequence"/>
</dbReference>
<reference evidence="1 2" key="1">
    <citation type="submission" date="2016-10" db="EMBL/GenBank/DDBJ databases">
        <authorList>
            <person name="de Groot N.N."/>
        </authorList>
    </citation>
    <scope>NUCLEOTIDE SEQUENCE [LARGE SCALE GENOMIC DNA]</scope>
    <source>
        <strain evidence="1 2">CGMCC 4.5739</strain>
    </source>
</reference>
<keyword evidence="2" id="KW-1185">Reference proteome</keyword>
<dbReference type="EMBL" id="FOLM01000004">
    <property type="protein sequence ID" value="SFC56354.1"/>
    <property type="molecule type" value="Genomic_DNA"/>
</dbReference>
<gene>
    <name evidence="1" type="ORF">SAMN05421773_104103</name>
</gene>